<dbReference type="InterPro" id="IPR011701">
    <property type="entry name" value="MFS"/>
</dbReference>
<evidence type="ECO:0000313" key="8">
    <source>
        <dbReference type="EMBL" id="MCM0620874.1"/>
    </source>
</evidence>
<feature type="transmembrane region" description="Helical" evidence="6">
    <location>
        <begin position="29"/>
        <end position="47"/>
    </location>
</feature>
<name>A0A9X2IFT9_9ACTN</name>
<evidence type="ECO:0000256" key="1">
    <source>
        <dbReference type="ARBA" id="ARBA00004651"/>
    </source>
</evidence>
<accession>A0A9X2IFT9</accession>
<feature type="transmembrane region" description="Helical" evidence="6">
    <location>
        <begin position="385"/>
        <end position="405"/>
    </location>
</feature>
<evidence type="ECO:0000256" key="3">
    <source>
        <dbReference type="ARBA" id="ARBA00022989"/>
    </source>
</evidence>
<dbReference type="InterPro" id="IPR036259">
    <property type="entry name" value="MFS_trans_sf"/>
</dbReference>
<dbReference type="PROSITE" id="PS50850">
    <property type="entry name" value="MFS"/>
    <property type="match status" value="1"/>
</dbReference>
<evidence type="ECO:0000256" key="5">
    <source>
        <dbReference type="SAM" id="MobiDB-lite"/>
    </source>
</evidence>
<organism evidence="8 9">
    <name type="scientific">Nocardioides bruguierae</name>
    <dbReference type="NCBI Taxonomy" id="2945102"/>
    <lineage>
        <taxon>Bacteria</taxon>
        <taxon>Bacillati</taxon>
        <taxon>Actinomycetota</taxon>
        <taxon>Actinomycetes</taxon>
        <taxon>Propionibacteriales</taxon>
        <taxon>Nocardioidaceae</taxon>
        <taxon>Nocardioides</taxon>
    </lineage>
</organism>
<dbReference type="RefSeq" id="WP_250827397.1">
    <property type="nucleotide sequence ID" value="NZ_JAMOIL010000012.1"/>
</dbReference>
<gene>
    <name evidence="8" type="ORF">M8330_11290</name>
</gene>
<dbReference type="InterPro" id="IPR020846">
    <property type="entry name" value="MFS_dom"/>
</dbReference>
<feature type="transmembrane region" description="Helical" evidence="6">
    <location>
        <begin position="96"/>
        <end position="114"/>
    </location>
</feature>
<dbReference type="GO" id="GO:0022857">
    <property type="term" value="F:transmembrane transporter activity"/>
    <property type="evidence" value="ECO:0007669"/>
    <property type="project" value="InterPro"/>
</dbReference>
<evidence type="ECO:0000256" key="4">
    <source>
        <dbReference type="ARBA" id="ARBA00023136"/>
    </source>
</evidence>
<proteinExistence type="predicted"/>
<feature type="transmembrane region" description="Helical" evidence="6">
    <location>
        <begin position="359"/>
        <end position="379"/>
    </location>
</feature>
<dbReference type="EMBL" id="JAMOIL010000012">
    <property type="protein sequence ID" value="MCM0620874.1"/>
    <property type="molecule type" value="Genomic_DNA"/>
</dbReference>
<keyword evidence="3 6" id="KW-1133">Transmembrane helix</keyword>
<protein>
    <submittedName>
        <fullName evidence="8">MFS transporter</fullName>
    </submittedName>
</protein>
<evidence type="ECO:0000313" key="9">
    <source>
        <dbReference type="Proteomes" id="UP001139485"/>
    </source>
</evidence>
<feature type="transmembrane region" description="Helical" evidence="6">
    <location>
        <begin position="184"/>
        <end position="203"/>
    </location>
</feature>
<feature type="transmembrane region" description="Helical" evidence="6">
    <location>
        <begin position="267"/>
        <end position="285"/>
    </location>
</feature>
<feature type="transmembrane region" description="Helical" evidence="6">
    <location>
        <begin position="297"/>
        <end position="313"/>
    </location>
</feature>
<evidence type="ECO:0000259" key="7">
    <source>
        <dbReference type="PROSITE" id="PS50850"/>
    </source>
</evidence>
<comment type="caution">
    <text evidence="8">The sequence shown here is derived from an EMBL/GenBank/DDBJ whole genome shotgun (WGS) entry which is preliminary data.</text>
</comment>
<dbReference type="Pfam" id="PF07690">
    <property type="entry name" value="MFS_1"/>
    <property type="match status" value="1"/>
</dbReference>
<dbReference type="GO" id="GO:0005886">
    <property type="term" value="C:plasma membrane"/>
    <property type="evidence" value="ECO:0007669"/>
    <property type="project" value="UniProtKB-SubCell"/>
</dbReference>
<feature type="transmembrane region" description="Helical" evidence="6">
    <location>
        <begin position="319"/>
        <end position="338"/>
    </location>
</feature>
<dbReference type="PANTHER" id="PTHR42910">
    <property type="entry name" value="TRANSPORTER SCO4007-RELATED"/>
    <property type="match status" value="1"/>
</dbReference>
<comment type="subcellular location">
    <subcellularLocation>
        <location evidence="1">Cell membrane</location>
        <topology evidence="1">Multi-pass membrane protein</topology>
    </subcellularLocation>
</comment>
<feature type="transmembrane region" description="Helical" evidence="6">
    <location>
        <begin position="232"/>
        <end position="255"/>
    </location>
</feature>
<dbReference type="Gene3D" id="1.20.1250.20">
    <property type="entry name" value="MFS general substrate transporter like domains"/>
    <property type="match status" value="1"/>
</dbReference>
<sequence length="420" mass="43140">MGVAQRHQQSHPRQPGGNPAADPGGARRATIWLFAGVAGVTASTNYYNQPLVDSIARGFGVSDSAAATSVTVAQVCYSLGLLLIVPSGDLLRRRRLATVLLALVALGLVAQGFAPTYPTFLAGLVLTAFGAVTSQVLVAFSASLAPPGQRAGTVGTVMSGMLLGILLGRSVAGILSEVGGWQTVYRVAAVLAVLALLGVRALAPEGGHDGPTPRYLAVLRSMPPLLVRFPRLVSRTLMGGLTFAGASAVFATMSLHLSRDPFDLSDGVIGLIGLVGVAGAVAATPIGRGVDRGWDRWLGLATISSLGLAWVLFSTWGATSIVVFVVAMVLLDLGLQGTHVANQGVIQSLDDAARARITSIYMTGYFLGATLGSAIGVAAWDAGGWTGICVAGFVLLVLAYAAWGLDTVLAQRERRAASAA</sequence>
<keyword evidence="9" id="KW-1185">Reference proteome</keyword>
<feature type="transmembrane region" description="Helical" evidence="6">
    <location>
        <begin position="67"/>
        <end position="84"/>
    </location>
</feature>
<reference evidence="8" key="1">
    <citation type="submission" date="2022-05" db="EMBL/GenBank/DDBJ databases">
        <authorList>
            <person name="Tuo L."/>
        </authorList>
    </citation>
    <scope>NUCLEOTIDE SEQUENCE</scope>
    <source>
        <strain evidence="8">BSK12Z-4</strain>
    </source>
</reference>
<feature type="domain" description="Major facilitator superfamily (MFS) profile" evidence="7">
    <location>
        <begin position="29"/>
        <end position="415"/>
    </location>
</feature>
<feature type="compositionally biased region" description="Low complexity" evidence="5">
    <location>
        <begin position="15"/>
        <end position="24"/>
    </location>
</feature>
<keyword evidence="2 6" id="KW-0812">Transmembrane</keyword>
<keyword evidence="4 6" id="KW-0472">Membrane</keyword>
<feature type="transmembrane region" description="Helical" evidence="6">
    <location>
        <begin position="120"/>
        <end position="140"/>
    </location>
</feature>
<dbReference type="CDD" id="cd17324">
    <property type="entry name" value="MFS_NepI_like"/>
    <property type="match status" value="1"/>
</dbReference>
<dbReference type="AlphaFoldDB" id="A0A9X2IFT9"/>
<feature type="transmembrane region" description="Helical" evidence="6">
    <location>
        <begin position="152"/>
        <end position="172"/>
    </location>
</feature>
<dbReference type="Proteomes" id="UP001139485">
    <property type="component" value="Unassembled WGS sequence"/>
</dbReference>
<dbReference type="PANTHER" id="PTHR42910:SF1">
    <property type="entry name" value="MAJOR FACILITATOR SUPERFAMILY (MFS) PROFILE DOMAIN-CONTAINING PROTEIN"/>
    <property type="match status" value="1"/>
</dbReference>
<dbReference type="SUPFAM" id="SSF103473">
    <property type="entry name" value="MFS general substrate transporter"/>
    <property type="match status" value="1"/>
</dbReference>
<evidence type="ECO:0000256" key="2">
    <source>
        <dbReference type="ARBA" id="ARBA00022692"/>
    </source>
</evidence>
<feature type="region of interest" description="Disordered" evidence="5">
    <location>
        <begin position="1"/>
        <end position="24"/>
    </location>
</feature>
<evidence type="ECO:0000256" key="6">
    <source>
        <dbReference type="SAM" id="Phobius"/>
    </source>
</evidence>